<organism evidence="2 3">
    <name type="scientific">Pyxidicoccus fallax</name>
    <dbReference type="NCBI Taxonomy" id="394095"/>
    <lineage>
        <taxon>Bacteria</taxon>
        <taxon>Pseudomonadati</taxon>
        <taxon>Myxococcota</taxon>
        <taxon>Myxococcia</taxon>
        <taxon>Myxococcales</taxon>
        <taxon>Cystobacterineae</taxon>
        <taxon>Myxococcaceae</taxon>
        <taxon>Pyxidicoccus</taxon>
    </lineage>
</organism>
<evidence type="ECO:0000256" key="1">
    <source>
        <dbReference type="SAM" id="Phobius"/>
    </source>
</evidence>
<dbReference type="RefSeq" id="WP_169350670.1">
    <property type="nucleotide sequence ID" value="NZ_JABBJJ010000327.1"/>
</dbReference>
<keyword evidence="1" id="KW-0812">Transmembrane</keyword>
<dbReference type="AlphaFoldDB" id="A0A848LU55"/>
<keyword evidence="1" id="KW-0472">Membrane</keyword>
<proteinExistence type="predicted"/>
<protein>
    <submittedName>
        <fullName evidence="2">Uncharacterized protein</fullName>
    </submittedName>
</protein>
<accession>A0A848LU55</accession>
<gene>
    <name evidence="2" type="ORF">HG543_42545</name>
</gene>
<keyword evidence="3" id="KW-1185">Reference proteome</keyword>
<sequence length="122" mass="12930">MTLAVCVRCGESKVGAFTPCARCGLDPAAHGTDRDLQAKSLLLTERFHPGGELEAIGRKIRAGEPVSYDAAQLAQLVEELKTQKLPIVSKASPGCSIIGWALMGGAVALVVGLLWLWRFRGG</sequence>
<dbReference type="Proteomes" id="UP000518300">
    <property type="component" value="Unassembled WGS sequence"/>
</dbReference>
<reference evidence="2 3" key="1">
    <citation type="submission" date="2020-04" db="EMBL/GenBank/DDBJ databases">
        <title>Draft genome of Pyxidicoccus fallax type strain.</title>
        <authorList>
            <person name="Whitworth D.E."/>
        </authorList>
    </citation>
    <scope>NUCLEOTIDE SEQUENCE [LARGE SCALE GENOMIC DNA]</scope>
    <source>
        <strain evidence="2 3">DSM 14698</strain>
    </source>
</reference>
<comment type="caution">
    <text evidence="2">The sequence shown here is derived from an EMBL/GenBank/DDBJ whole genome shotgun (WGS) entry which is preliminary data.</text>
</comment>
<evidence type="ECO:0000313" key="3">
    <source>
        <dbReference type="Proteomes" id="UP000518300"/>
    </source>
</evidence>
<name>A0A848LU55_9BACT</name>
<keyword evidence="1" id="KW-1133">Transmembrane helix</keyword>
<evidence type="ECO:0000313" key="2">
    <source>
        <dbReference type="EMBL" id="NMO21485.1"/>
    </source>
</evidence>
<dbReference type="EMBL" id="JABBJJ010000327">
    <property type="protein sequence ID" value="NMO21485.1"/>
    <property type="molecule type" value="Genomic_DNA"/>
</dbReference>
<feature type="transmembrane region" description="Helical" evidence="1">
    <location>
        <begin position="97"/>
        <end position="117"/>
    </location>
</feature>